<dbReference type="OrthoDB" id="361029at2759"/>
<dbReference type="GeneID" id="62197480"/>
<dbReference type="SUPFAM" id="SSF75217">
    <property type="entry name" value="alpha/beta knot"/>
    <property type="match status" value="1"/>
</dbReference>
<reference evidence="2" key="1">
    <citation type="submission" date="2020-10" db="EMBL/GenBank/DDBJ databases">
        <authorList>
            <person name="Roach M.J.R."/>
        </authorList>
    </citation>
    <scope>NUCLEOTIDE SEQUENCE</scope>
    <source>
        <strain evidence="2">CBS 1945</strain>
    </source>
</reference>
<dbReference type="CDD" id="cd18086">
    <property type="entry name" value="HsC9orf114-like"/>
    <property type="match status" value="1"/>
</dbReference>
<dbReference type="Proteomes" id="UP000662931">
    <property type="component" value="Chromosome 4"/>
</dbReference>
<evidence type="ECO:0000313" key="2">
    <source>
        <dbReference type="EMBL" id="QPG76686.1"/>
    </source>
</evidence>
<dbReference type="InterPro" id="IPR003750">
    <property type="entry name" value="Put_MeTrfase-C9orf114-like"/>
</dbReference>
<comment type="similarity">
    <text evidence="1">Belongs to the class IV-like SAM-binding methyltransferase superfamily.</text>
</comment>
<dbReference type="InterPro" id="IPR029028">
    <property type="entry name" value="Alpha/beta_knot_MTases"/>
</dbReference>
<evidence type="ECO:0000313" key="3">
    <source>
        <dbReference type="Proteomes" id="UP000662931"/>
    </source>
</evidence>
<dbReference type="PANTHER" id="PTHR12150">
    <property type="entry name" value="CLASS IV SAM-BINDING METHYLTRANSFERASE-RELATED"/>
    <property type="match status" value="1"/>
</dbReference>
<keyword evidence="3" id="KW-1185">Reference proteome</keyword>
<dbReference type="Pfam" id="PF02598">
    <property type="entry name" value="Methyltrn_RNA_3"/>
    <property type="match status" value="1"/>
</dbReference>
<gene>
    <name evidence="2" type="ORF">FOA43_004080</name>
</gene>
<dbReference type="RefSeq" id="XP_038780251.1">
    <property type="nucleotide sequence ID" value="XM_038924323.1"/>
</dbReference>
<dbReference type="PANTHER" id="PTHR12150:SF13">
    <property type="entry name" value="METHYLTRANSFERASE C9ORF114-RELATED"/>
    <property type="match status" value="1"/>
</dbReference>
<dbReference type="InterPro" id="IPR029026">
    <property type="entry name" value="tRNA_m1G_MTases_N"/>
</dbReference>
<dbReference type="AlphaFoldDB" id="A0A875S5T6"/>
<sequence length="318" mass="36053">MTETAKQTRYSLCVSTDCISKVNCKNLQQITYTAYQIAKAACTYSVSEVIVLEVAQEKEESASISTNSPIRADSLLLASFLQYFVTPPYLVKSVFESNKQIDKKDFEVAKRLPKIPMLPFMKTDQTNYREGMSILKHRSTRKKTKSGKVKKMKKQDKMTKYVNIGGVKMVELNKEIPINVRVTVDLKKSEIISPLEAYGRMGTNNCYGYQVRVAKNIQSVFTESGFPDGYDKALFANSGEYFPKKKEAYRSSVDQWKGNETEEGNYLLVVTRWKDLVDSTRGTEINPVQMFDGWMEIPVSRAEDGCMIALCKAFKGNP</sequence>
<evidence type="ECO:0000256" key="1">
    <source>
        <dbReference type="ARBA" id="ARBA00009841"/>
    </source>
</evidence>
<organism evidence="2 3">
    <name type="scientific">Eeniella nana</name>
    <name type="common">Yeast</name>
    <name type="synonym">Brettanomyces nanus</name>
    <dbReference type="NCBI Taxonomy" id="13502"/>
    <lineage>
        <taxon>Eukaryota</taxon>
        <taxon>Fungi</taxon>
        <taxon>Dikarya</taxon>
        <taxon>Ascomycota</taxon>
        <taxon>Saccharomycotina</taxon>
        <taxon>Pichiomycetes</taxon>
        <taxon>Pichiales</taxon>
        <taxon>Pichiaceae</taxon>
        <taxon>Brettanomyces</taxon>
    </lineage>
</organism>
<dbReference type="KEGG" id="bnn:FOA43_004080"/>
<protein>
    <submittedName>
        <fullName evidence="2">Uncharacterized protein</fullName>
    </submittedName>
</protein>
<proteinExistence type="inferred from homology"/>
<name>A0A875S5T6_EENNA</name>
<accession>A0A875S5T6</accession>
<dbReference type="EMBL" id="CP064815">
    <property type="protein sequence ID" value="QPG76686.1"/>
    <property type="molecule type" value="Genomic_DNA"/>
</dbReference>
<dbReference type="Gene3D" id="3.40.1280.10">
    <property type="match status" value="2"/>
</dbReference>